<comment type="similarity">
    <text evidence="3">In the N-terminal section; belongs to the enoyl-CoA hydratase/isomerase family.</text>
</comment>
<dbReference type="GO" id="GO:0004300">
    <property type="term" value="F:enoyl-CoA hydratase activity"/>
    <property type="evidence" value="ECO:0007669"/>
    <property type="project" value="UniProtKB-EC"/>
</dbReference>
<evidence type="ECO:0000259" key="15">
    <source>
        <dbReference type="Pfam" id="PF02737"/>
    </source>
</evidence>
<reference evidence="16 17" key="1">
    <citation type="submission" date="2023-09" db="EMBL/GenBank/DDBJ databases">
        <authorList>
            <person name="Rey-Velasco X."/>
        </authorList>
    </citation>
    <scope>NUCLEOTIDE SEQUENCE [LARGE SCALE GENOMIC DNA]</scope>
    <source>
        <strain evidence="16 17">P385</strain>
    </source>
</reference>
<dbReference type="InterPro" id="IPR008927">
    <property type="entry name" value="6-PGluconate_DH-like_C_sf"/>
</dbReference>
<gene>
    <name evidence="16" type="primary">fadJ</name>
    <name evidence="16" type="ORF">RM531_06185</name>
</gene>
<evidence type="ECO:0000259" key="14">
    <source>
        <dbReference type="Pfam" id="PF00725"/>
    </source>
</evidence>
<evidence type="ECO:0000256" key="8">
    <source>
        <dbReference type="ARBA" id="ARBA00023027"/>
    </source>
</evidence>
<keyword evidence="17" id="KW-1185">Reference proteome</keyword>
<evidence type="ECO:0000256" key="10">
    <source>
        <dbReference type="ARBA" id="ARBA00023239"/>
    </source>
</evidence>
<evidence type="ECO:0000313" key="17">
    <source>
        <dbReference type="Proteomes" id="UP001259982"/>
    </source>
</evidence>
<dbReference type="Pfam" id="PF00725">
    <property type="entry name" value="3HCDH"/>
    <property type="match status" value="2"/>
</dbReference>
<dbReference type="RefSeq" id="WP_311658078.1">
    <property type="nucleotide sequence ID" value="NZ_JAVRHY010000004.1"/>
</dbReference>
<dbReference type="Gene3D" id="3.90.226.10">
    <property type="entry name" value="2-enoyl-CoA Hydratase, Chain A, domain 1"/>
    <property type="match status" value="1"/>
</dbReference>
<comment type="pathway">
    <text evidence="1">Lipid metabolism; fatty acid beta-oxidation.</text>
</comment>
<comment type="caution">
    <text evidence="16">The sequence shown here is derived from an EMBL/GenBank/DDBJ whole genome shotgun (WGS) entry which is preliminary data.</text>
</comment>
<dbReference type="GO" id="GO:0008692">
    <property type="term" value="F:3-hydroxybutyryl-CoA epimerase activity"/>
    <property type="evidence" value="ECO:0007669"/>
    <property type="project" value="UniProtKB-EC"/>
</dbReference>
<keyword evidence="10 16" id="KW-0456">Lyase</keyword>
<dbReference type="InterPro" id="IPR006108">
    <property type="entry name" value="3HC_DH_C"/>
</dbReference>
<dbReference type="InterPro" id="IPR036291">
    <property type="entry name" value="NAD(P)-bd_dom_sf"/>
</dbReference>
<keyword evidence="7 16" id="KW-0560">Oxidoreductase</keyword>
<evidence type="ECO:0000256" key="2">
    <source>
        <dbReference type="ARBA" id="ARBA00007005"/>
    </source>
</evidence>
<keyword evidence="8" id="KW-0520">NAD</keyword>
<dbReference type="Pfam" id="PF00378">
    <property type="entry name" value="ECH_1"/>
    <property type="match status" value="1"/>
</dbReference>
<dbReference type="InterPro" id="IPR050136">
    <property type="entry name" value="FA_oxidation_alpha_subunit"/>
</dbReference>
<keyword evidence="9" id="KW-0443">Lipid metabolism</keyword>
<feature type="domain" description="3-hydroxyacyl-CoA dehydrogenase C-terminal" evidence="14">
    <location>
        <begin position="634"/>
        <end position="719"/>
    </location>
</feature>
<sequence>MASKQSTFDIEQRDDGVAVVRMDVPGEAHNVLKAEFADEFEALFQRLRTDSAIKAVVFASNKPGSFLAGADIKLFENVKTPDEVVALAEQCQGAFHQIADLKVPVVAAIDGACLGGGLELALACDARIAADTPKTVLGLPEVMLGLLPAGGGTQRLPALIGIAAALDLLLTGKQLRPGRAKKVGILDQVVAPEALIDAAAARALVLAAGKTPKAGLLTGGVAGLQARATKLALEDNRLGRRVLFSQARKKLQSQTRGNYPAPERIVDAVEAGAEKGPEAGFAAEARFFGELVFTDESRALRHIYRATEDLKKETFAPAGTKARTIDNVGVLGAGLMGAGIATVTIDKAGLPVRLKDKDDTGLAAGIGHLRAHYDKKVKRKQLSRFEADVALNRVTGTTNYRGFAGCDLVVEAVFEDLDLKHRMLADVEANGREDTIFASNTSSIPIGDIAARAKRPENVIGLHYFSPVEKMPLLEIIATNQTAPEVIAASAAFGKAQGKTVIVVGDGPGFYTTRILAPFLNEATRILAEGVSVKAVDAALTNYGFPVGPMTLLDEVGIDIGTKVGPILEKAFGERMAVPGESAKMIEAGWLGRKAGKGFYDYEAKKKNGKRPVNADLYDLMGVSGDAGMDATEIAERCTFMFLNEAAHCLGEGILSEPMHGDIGAIFGLGFPPFTGGPFRFADRLGIKQVVARLDAFTDQHGARFEPAPILRDMARARARRKQRFYN</sequence>
<dbReference type="Gene3D" id="3.40.50.720">
    <property type="entry name" value="NAD(P)-binding Rossmann-like Domain"/>
    <property type="match status" value="1"/>
</dbReference>
<proteinExistence type="inferred from homology"/>
<keyword evidence="6" id="KW-0442">Lipid degradation</keyword>
<dbReference type="GO" id="GO:0003857">
    <property type="term" value="F:(3S)-3-hydroxyacyl-CoA dehydrogenase (NAD+) activity"/>
    <property type="evidence" value="ECO:0007669"/>
    <property type="project" value="UniProtKB-EC"/>
</dbReference>
<evidence type="ECO:0000256" key="11">
    <source>
        <dbReference type="ARBA" id="ARBA00023268"/>
    </source>
</evidence>
<evidence type="ECO:0000256" key="12">
    <source>
        <dbReference type="ARBA" id="ARBA00049556"/>
    </source>
</evidence>
<dbReference type="SUPFAM" id="SSF48179">
    <property type="entry name" value="6-phosphogluconate dehydrogenase C-terminal domain-like"/>
    <property type="match status" value="2"/>
</dbReference>
<evidence type="ECO:0000256" key="13">
    <source>
        <dbReference type="RuleBase" id="RU003707"/>
    </source>
</evidence>
<name>A0ABU3B6J0_9GAMM</name>
<dbReference type="InterPro" id="IPR006180">
    <property type="entry name" value="3-OHacyl-CoA_DH_CS"/>
</dbReference>
<keyword evidence="11" id="KW-0511">Multifunctional enzyme</keyword>
<accession>A0ABU3B6J0</accession>
<comment type="catalytic activity">
    <reaction evidence="12">
        <text>a (3S)-3-hydroxyacyl-CoA + NAD(+) = a 3-oxoacyl-CoA + NADH + H(+)</text>
        <dbReference type="Rhea" id="RHEA:22432"/>
        <dbReference type="ChEBI" id="CHEBI:15378"/>
        <dbReference type="ChEBI" id="CHEBI:57318"/>
        <dbReference type="ChEBI" id="CHEBI:57540"/>
        <dbReference type="ChEBI" id="CHEBI:57945"/>
        <dbReference type="ChEBI" id="CHEBI:90726"/>
        <dbReference type="EC" id="1.1.1.35"/>
    </reaction>
</comment>
<protein>
    <recommendedName>
        <fullName evidence="4">enoyl-CoA hydratase</fullName>
        <ecNumber evidence="4">4.2.1.17</ecNumber>
    </recommendedName>
</protein>
<keyword evidence="16" id="KW-0413">Isomerase</keyword>
<comment type="similarity">
    <text evidence="2">In the central section; belongs to the 3-hydroxyacyl-CoA dehydrogenase family.</text>
</comment>
<evidence type="ECO:0000256" key="1">
    <source>
        <dbReference type="ARBA" id="ARBA00005005"/>
    </source>
</evidence>
<dbReference type="PANTHER" id="PTHR43612:SF3">
    <property type="entry name" value="TRIFUNCTIONAL ENZYME SUBUNIT ALPHA, MITOCHONDRIAL"/>
    <property type="match status" value="1"/>
</dbReference>
<dbReference type="SUPFAM" id="SSF51735">
    <property type="entry name" value="NAD(P)-binding Rossmann-fold domains"/>
    <property type="match status" value="1"/>
</dbReference>
<evidence type="ECO:0000256" key="7">
    <source>
        <dbReference type="ARBA" id="ARBA00023002"/>
    </source>
</evidence>
<feature type="domain" description="3-hydroxyacyl-CoA dehydrogenase C-terminal" evidence="14">
    <location>
        <begin position="509"/>
        <end position="602"/>
    </location>
</feature>
<dbReference type="Proteomes" id="UP001259982">
    <property type="component" value="Unassembled WGS sequence"/>
</dbReference>
<evidence type="ECO:0000256" key="9">
    <source>
        <dbReference type="ARBA" id="ARBA00023098"/>
    </source>
</evidence>
<dbReference type="InterPro" id="IPR006176">
    <property type="entry name" value="3-OHacyl-CoA_DH_NAD-bd"/>
</dbReference>
<dbReference type="InterPro" id="IPR001753">
    <property type="entry name" value="Enoyl-CoA_hydra/iso"/>
</dbReference>
<comment type="similarity">
    <text evidence="13">Belongs to the enoyl-CoA hydratase/isomerase family.</text>
</comment>
<evidence type="ECO:0000313" key="16">
    <source>
        <dbReference type="EMBL" id="MDT0618055.1"/>
    </source>
</evidence>
<feature type="domain" description="3-hydroxyacyl-CoA dehydrogenase NAD binding" evidence="15">
    <location>
        <begin position="327"/>
        <end position="506"/>
    </location>
</feature>
<organism evidence="16 17">
    <name type="scientific">Spectribacter acetivorans</name>
    <dbReference type="NCBI Taxonomy" id="3075603"/>
    <lineage>
        <taxon>Bacteria</taxon>
        <taxon>Pseudomonadati</taxon>
        <taxon>Pseudomonadota</taxon>
        <taxon>Gammaproteobacteria</taxon>
        <taxon>Salinisphaerales</taxon>
        <taxon>Salinisphaeraceae</taxon>
        <taxon>Spectribacter</taxon>
    </lineage>
</organism>
<dbReference type="CDD" id="cd06558">
    <property type="entry name" value="crotonase-like"/>
    <property type="match status" value="1"/>
</dbReference>
<dbReference type="NCBIfam" id="NF008363">
    <property type="entry name" value="PRK11154.1"/>
    <property type="match status" value="1"/>
</dbReference>
<dbReference type="SUPFAM" id="SSF52096">
    <property type="entry name" value="ClpP/crotonase"/>
    <property type="match status" value="1"/>
</dbReference>
<dbReference type="InterPro" id="IPR018376">
    <property type="entry name" value="Enoyl-CoA_hyd/isom_CS"/>
</dbReference>
<dbReference type="PROSITE" id="PS00166">
    <property type="entry name" value="ENOYL_COA_HYDRATASE"/>
    <property type="match status" value="1"/>
</dbReference>
<dbReference type="Pfam" id="PF02737">
    <property type="entry name" value="3HCDH_N"/>
    <property type="match status" value="1"/>
</dbReference>
<dbReference type="EC" id="4.2.1.17" evidence="4"/>
<evidence type="ECO:0000256" key="6">
    <source>
        <dbReference type="ARBA" id="ARBA00022963"/>
    </source>
</evidence>
<evidence type="ECO:0000256" key="4">
    <source>
        <dbReference type="ARBA" id="ARBA00012076"/>
    </source>
</evidence>
<dbReference type="PROSITE" id="PS00067">
    <property type="entry name" value="3HCDH"/>
    <property type="match status" value="1"/>
</dbReference>
<dbReference type="PANTHER" id="PTHR43612">
    <property type="entry name" value="TRIFUNCTIONAL ENZYME SUBUNIT ALPHA"/>
    <property type="match status" value="1"/>
</dbReference>
<evidence type="ECO:0000256" key="5">
    <source>
        <dbReference type="ARBA" id="ARBA00022832"/>
    </source>
</evidence>
<keyword evidence="5" id="KW-0276">Fatty acid metabolism</keyword>
<dbReference type="InterPro" id="IPR029045">
    <property type="entry name" value="ClpP/crotonase-like_dom_sf"/>
</dbReference>
<dbReference type="EMBL" id="JAVRHY010000004">
    <property type="protein sequence ID" value="MDT0618055.1"/>
    <property type="molecule type" value="Genomic_DNA"/>
</dbReference>
<dbReference type="Gene3D" id="1.10.1040.50">
    <property type="match status" value="1"/>
</dbReference>
<evidence type="ECO:0000256" key="3">
    <source>
        <dbReference type="ARBA" id="ARBA00008750"/>
    </source>
</evidence>